<reference evidence="2" key="1">
    <citation type="submission" date="2014-09" db="EMBL/GenBank/DDBJ databases">
        <authorList>
            <person name="Magalhaes I.L.F."/>
            <person name="Oliveira U."/>
            <person name="Santos F.R."/>
            <person name="Vidigal T.H.D.A."/>
            <person name="Brescovit A.D."/>
            <person name="Santos A.J."/>
        </authorList>
    </citation>
    <scope>NUCLEOTIDE SEQUENCE</scope>
    <source>
        <tissue evidence="2">Shoot tissue taken approximately 20 cm above the soil surface</tissue>
    </source>
</reference>
<dbReference type="AlphaFoldDB" id="A0A0A8Y955"/>
<sequence>MDEMNLNKLQRTNQLVSESRFLPRKLLPGIIYALILWLFCISFHVFGIEPYVGCV</sequence>
<reference evidence="2" key="2">
    <citation type="journal article" date="2015" name="Data Brief">
        <title>Shoot transcriptome of the giant reed, Arundo donax.</title>
        <authorList>
            <person name="Barrero R.A."/>
            <person name="Guerrero F.D."/>
            <person name="Moolhuijzen P."/>
            <person name="Goolsby J.A."/>
            <person name="Tidwell J."/>
            <person name="Bellgard S.E."/>
            <person name="Bellgard M.I."/>
        </authorList>
    </citation>
    <scope>NUCLEOTIDE SEQUENCE</scope>
    <source>
        <tissue evidence="2">Shoot tissue taken approximately 20 cm above the soil surface</tissue>
    </source>
</reference>
<name>A0A0A8Y955_ARUDO</name>
<protein>
    <submittedName>
        <fullName evidence="2">Uncharacterized protein</fullName>
    </submittedName>
</protein>
<evidence type="ECO:0000313" key="2">
    <source>
        <dbReference type="EMBL" id="JAD21823.1"/>
    </source>
</evidence>
<keyword evidence="1" id="KW-0472">Membrane</keyword>
<keyword evidence="1" id="KW-1133">Transmembrane helix</keyword>
<proteinExistence type="predicted"/>
<evidence type="ECO:0000256" key="1">
    <source>
        <dbReference type="SAM" id="Phobius"/>
    </source>
</evidence>
<keyword evidence="1" id="KW-0812">Transmembrane</keyword>
<accession>A0A0A8Y955</accession>
<organism evidence="2">
    <name type="scientific">Arundo donax</name>
    <name type="common">Giant reed</name>
    <name type="synonym">Donax arundinaceus</name>
    <dbReference type="NCBI Taxonomy" id="35708"/>
    <lineage>
        <taxon>Eukaryota</taxon>
        <taxon>Viridiplantae</taxon>
        <taxon>Streptophyta</taxon>
        <taxon>Embryophyta</taxon>
        <taxon>Tracheophyta</taxon>
        <taxon>Spermatophyta</taxon>
        <taxon>Magnoliopsida</taxon>
        <taxon>Liliopsida</taxon>
        <taxon>Poales</taxon>
        <taxon>Poaceae</taxon>
        <taxon>PACMAD clade</taxon>
        <taxon>Arundinoideae</taxon>
        <taxon>Arundineae</taxon>
        <taxon>Arundo</taxon>
    </lineage>
</organism>
<feature type="transmembrane region" description="Helical" evidence="1">
    <location>
        <begin position="26"/>
        <end position="46"/>
    </location>
</feature>
<dbReference type="EMBL" id="GBRH01276072">
    <property type="protein sequence ID" value="JAD21823.1"/>
    <property type="molecule type" value="Transcribed_RNA"/>
</dbReference>